<comment type="caution">
    <text evidence="1">The sequence shown here is derived from an EMBL/GenBank/DDBJ whole genome shotgun (WGS) entry which is preliminary data.</text>
</comment>
<evidence type="ECO:0000313" key="2">
    <source>
        <dbReference type="Proteomes" id="UP000699691"/>
    </source>
</evidence>
<dbReference type="InterPro" id="IPR008969">
    <property type="entry name" value="CarboxyPept-like_regulatory"/>
</dbReference>
<accession>A0A955LVY9</accession>
<name>A0A955LVY9_UNCKA</name>
<feature type="non-terminal residue" evidence="1">
    <location>
        <position position="505"/>
    </location>
</feature>
<proteinExistence type="predicted"/>
<reference evidence="1" key="2">
    <citation type="journal article" date="2021" name="Microbiome">
        <title>Successional dynamics and alternative stable states in a saline activated sludge microbial community over 9 years.</title>
        <authorList>
            <person name="Wang Y."/>
            <person name="Ye J."/>
            <person name="Ju F."/>
            <person name="Liu L."/>
            <person name="Boyd J.A."/>
            <person name="Deng Y."/>
            <person name="Parks D.H."/>
            <person name="Jiang X."/>
            <person name="Yin X."/>
            <person name="Woodcroft B.J."/>
            <person name="Tyson G.W."/>
            <person name="Hugenholtz P."/>
            <person name="Polz M.F."/>
            <person name="Zhang T."/>
        </authorList>
    </citation>
    <scope>NUCLEOTIDE SEQUENCE</scope>
    <source>
        <strain evidence="1">HKST-UBA02</strain>
    </source>
</reference>
<evidence type="ECO:0000313" key="1">
    <source>
        <dbReference type="EMBL" id="MCA9397605.1"/>
    </source>
</evidence>
<dbReference type="AlphaFoldDB" id="A0A955LVY9"/>
<protein>
    <submittedName>
        <fullName evidence="1">Uncharacterized protein</fullName>
    </submittedName>
</protein>
<dbReference type="EMBL" id="JAGQKY010000077">
    <property type="protein sequence ID" value="MCA9397605.1"/>
    <property type="molecule type" value="Genomic_DNA"/>
</dbReference>
<dbReference type="SUPFAM" id="SSF49464">
    <property type="entry name" value="Carboxypeptidase regulatory domain-like"/>
    <property type="match status" value="1"/>
</dbReference>
<gene>
    <name evidence="1" type="ORF">KC573_02145</name>
</gene>
<reference evidence="1" key="1">
    <citation type="submission" date="2020-04" db="EMBL/GenBank/DDBJ databases">
        <authorList>
            <person name="Zhang T."/>
        </authorList>
    </citation>
    <scope>NUCLEOTIDE SEQUENCE</scope>
    <source>
        <strain evidence="1">HKST-UBA02</strain>
    </source>
</reference>
<dbReference type="Proteomes" id="UP000699691">
    <property type="component" value="Unassembled WGS sequence"/>
</dbReference>
<organism evidence="1 2">
    <name type="scientific">candidate division WWE3 bacterium</name>
    <dbReference type="NCBI Taxonomy" id="2053526"/>
    <lineage>
        <taxon>Bacteria</taxon>
        <taxon>Katanobacteria</taxon>
    </lineage>
</organism>
<sequence>MAIFTAMQFSARMIADSSARLSAMSLINERMESFRSLSYDDVGTLSGFPTGVIPQSSTTTLNGIEFVERVLVDYINDPADDVAGVDSNGIITDYKQLKIEISWSAHGRSNSISYVSNIVPVSIETDQDGGAVNVEVSDADGSPLSGATVRVVNNSLVPNIDITRTTGPTGLAQFSVPAGSGYHASATMANYSADKTYEATGGNPNPSPGSFTVVKALISTQGFQIGELSDMEISTFSSITSASSTVSFSDSSDLASSTDVTIDTGALRLKDTLGVYESTGLAVMHQIEPAAIDEWGKVVVIGSAPAGSDYRVQFFTGTTSSYQLVDETDLPGNAAGFNDDIIDLSHLDVSSYPDLTVEIILTGDTTVTPTIDDLAVYYRVSDVVRSNVDIDVISKKTIGDSPDIYKYDASLNTGGGVVSLNSMEFDEYTVTNTDGLTLVHACANTSLSLNTNDVTIDHQAGIDSELELVYGFASTHNLWVVVEDTLGETLTGEIITLERTGYTDS</sequence>